<keyword evidence="2" id="KW-1185">Reference proteome</keyword>
<evidence type="ECO:0000313" key="1">
    <source>
        <dbReference type="EMBL" id="WYW16827.1"/>
    </source>
</evidence>
<proteinExistence type="predicted"/>
<dbReference type="Proteomes" id="UP001456344">
    <property type="component" value="Chromosome"/>
</dbReference>
<name>A0ACD5BBP0_9PSEU</name>
<reference evidence="1" key="1">
    <citation type="submission" date="2023-10" db="EMBL/GenBank/DDBJ databases">
        <title>Whole genome sequencing of actinobacterial strain Amycolatopsis sp. (BCA-696) identifies the underlying plant growth-promoting genes.</title>
        <authorList>
            <person name="Gandham P."/>
            <person name="Vadla N."/>
            <person name="Saji A."/>
            <person name="Srinivas V."/>
            <person name="Ruperao P."/>
            <person name="Selvanayagam S."/>
            <person name="Saxena R.K."/>
            <person name="Rathore A."/>
            <person name="Gopalakrishnan S."/>
            <person name="Thakur V."/>
        </authorList>
    </citation>
    <scope>NUCLEOTIDE SEQUENCE</scope>
    <source>
        <strain evidence="1">BCA-696</strain>
    </source>
</reference>
<dbReference type="EMBL" id="CP150484">
    <property type="protein sequence ID" value="WYW16827.1"/>
    <property type="molecule type" value="Genomic_DNA"/>
</dbReference>
<protein>
    <submittedName>
        <fullName evidence="1">Uncharacterized protein</fullName>
    </submittedName>
</protein>
<gene>
    <name evidence="1" type="ORF">LCL61_14835</name>
</gene>
<sequence length="110" mass="11543">MAAADLLVCRAGAAGSRSSRRNVLTLAMIVFTGAELLQAPTSSALTVAIAPTRLRGRYLGLEELVWSAARVSAPATFTWLLSHGAALPWLVLIGCCGVAILVLGRLNRAR</sequence>
<accession>A0ACD5BBP0</accession>
<evidence type="ECO:0000313" key="2">
    <source>
        <dbReference type="Proteomes" id="UP001456344"/>
    </source>
</evidence>
<organism evidence="1 2">
    <name type="scientific">Amycolatopsis coloradensis</name>
    <dbReference type="NCBI Taxonomy" id="76021"/>
    <lineage>
        <taxon>Bacteria</taxon>
        <taxon>Bacillati</taxon>
        <taxon>Actinomycetota</taxon>
        <taxon>Actinomycetes</taxon>
        <taxon>Pseudonocardiales</taxon>
        <taxon>Pseudonocardiaceae</taxon>
        <taxon>Amycolatopsis</taxon>
    </lineage>
</organism>